<evidence type="ECO:0000256" key="1">
    <source>
        <dbReference type="ARBA" id="ARBA00044777"/>
    </source>
</evidence>
<comment type="subunit">
    <text evidence="2">Component of a cohesin-like complex composed of ScpA, ScpB and the Smc homodimer, in which ScpA and ScpB bind to the head domain of Smc. The presence of the three proteins is required for the association of the complex with DNA.</text>
</comment>
<keyword evidence="2" id="KW-0963">Cytoplasm</keyword>
<evidence type="ECO:0000313" key="3">
    <source>
        <dbReference type="EMBL" id="MBO8457163.1"/>
    </source>
</evidence>
<sequence length="271" mass="31830">MAEENEFKLESSTPEKKEKTRFRLNDFDGPLDLLLCLIKKNDVNIYDIPIASITEQYIKYLEYNVSADLGDLTEFYNMAATLLYIKSNMLLPVEMNLEDEIEDPRQELVDKLIEYQKFKKLSDLMEEKEFESEWVFERKKIQHSLPFEEESMWEKVDTWDLCRTFSRIMSNYSAERILNIHEDVSIDDKITLMHELLNEKKYCFFTDLIGSEGKLLDVVCAFMALLEAVKFKMVIVFQNRMFGDIKICPVESTEEKRAALVEEIKDGVTVG</sequence>
<dbReference type="GO" id="GO:0007059">
    <property type="term" value="P:chromosome segregation"/>
    <property type="evidence" value="ECO:0007669"/>
    <property type="project" value="UniProtKB-UniRule"/>
</dbReference>
<dbReference type="GO" id="GO:0006260">
    <property type="term" value="P:DNA replication"/>
    <property type="evidence" value="ECO:0007669"/>
    <property type="project" value="UniProtKB-UniRule"/>
</dbReference>
<keyword evidence="2" id="KW-0131">Cell cycle</keyword>
<evidence type="ECO:0000313" key="4">
    <source>
        <dbReference type="Proteomes" id="UP000823638"/>
    </source>
</evidence>
<dbReference type="EMBL" id="JADIMM010000037">
    <property type="protein sequence ID" value="MBO8457163.1"/>
    <property type="molecule type" value="Genomic_DNA"/>
</dbReference>
<dbReference type="Proteomes" id="UP000823638">
    <property type="component" value="Unassembled WGS sequence"/>
</dbReference>
<reference evidence="3" key="1">
    <citation type="submission" date="2020-10" db="EMBL/GenBank/DDBJ databases">
        <authorList>
            <person name="Gilroy R."/>
        </authorList>
    </citation>
    <scope>NUCLEOTIDE SEQUENCE</scope>
    <source>
        <strain evidence="3">10532</strain>
    </source>
</reference>
<keyword evidence="2" id="KW-0159">Chromosome partition</keyword>
<comment type="similarity">
    <text evidence="2">Belongs to the ScpA family.</text>
</comment>
<dbReference type="AlphaFoldDB" id="A0A9D9HNW7"/>
<name>A0A9D9HNW7_9SPIR</name>
<evidence type="ECO:0000256" key="2">
    <source>
        <dbReference type="HAMAP-Rule" id="MF_01805"/>
    </source>
</evidence>
<dbReference type="Gene3D" id="6.10.250.2410">
    <property type="match status" value="1"/>
</dbReference>
<protein>
    <recommendedName>
        <fullName evidence="1 2">Segregation and condensation protein A</fullName>
    </recommendedName>
</protein>
<gene>
    <name evidence="2" type="primary">scpA</name>
    <name evidence="3" type="ORF">IAA81_02910</name>
</gene>
<comment type="caution">
    <text evidence="3">The sequence shown here is derived from an EMBL/GenBank/DDBJ whole genome shotgun (WGS) entry which is preliminary data.</text>
</comment>
<dbReference type="HAMAP" id="MF_01805">
    <property type="entry name" value="ScpA"/>
    <property type="match status" value="1"/>
</dbReference>
<proteinExistence type="inferred from homology"/>
<dbReference type="Pfam" id="PF02616">
    <property type="entry name" value="SMC_ScpA"/>
    <property type="match status" value="1"/>
</dbReference>
<dbReference type="GO" id="GO:0051301">
    <property type="term" value="P:cell division"/>
    <property type="evidence" value="ECO:0007669"/>
    <property type="project" value="UniProtKB-KW"/>
</dbReference>
<dbReference type="InterPro" id="IPR023093">
    <property type="entry name" value="ScpA-like_C"/>
</dbReference>
<dbReference type="PANTHER" id="PTHR33969">
    <property type="entry name" value="SEGREGATION AND CONDENSATION PROTEIN A"/>
    <property type="match status" value="1"/>
</dbReference>
<comment type="function">
    <text evidence="2">Participates in chromosomal partition during cell division. May act via the formation of a condensin-like complex containing Smc and ScpB that pull DNA away from mid-cell into both cell halves.</text>
</comment>
<keyword evidence="2" id="KW-0132">Cell division</keyword>
<organism evidence="3 4">
    <name type="scientific">Candidatus Gallitreponema excrementavium</name>
    <dbReference type="NCBI Taxonomy" id="2840840"/>
    <lineage>
        <taxon>Bacteria</taxon>
        <taxon>Pseudomonadati</taxon>
        <taxon>Spirochaetota</taxon>
        <taxon>Spirochaetia</taxon>
        <taxon>Spirochaetales</taxon>
        <taxon>Candidatus Gallitreponema</taxon>
    </lineage>
</organism>
<reference evidence="3" key="2">
    <citation type="journal article" date="2021" name="PeerJ">
        <title>Extensive microbial diversity within the chicken gut microbiome revealed by metagenomics and culture.</title>
        <authorList>
            <person name="Gilroy R."/>
            <person name="Ravi A."/>
            <person name="Getino M."/>
            <person name="Pursley I."/>
            <person name="Horton D.L."/>
            <person name="Alikhan N.F."/>
            <person name="Baker D."/>
            <person name="Gharbi K."/>
            <person name="Hall N."/>
            <person name="Watson M."/>
            <person name="Adriaenssens E.M."/>
            <person name="Foster-Nyarko E."/>
            <person name="Jarju S."/>
            <person name="Secka A."/>
            <person name="Antonio M."/>
            <person name="Oren A."/>
            <person name="Chaudhuri R.R."/>
            <person name="La Ragione R."/>
            <person name="Hildebrand F."/>
            <person name="Pallen M.J."/>
        </authorList>
    </citation>
    <scope>NUCLEOTIDE SEQUENCE</scope>
    <source>
        <strain evidence="3">10532</strain>
    </source>
</reference>
<accession>A0A9D9HNW7</accession>
<comment type="subcellular location">
    <subcellularLocation>
        <location evidence="2">Cytoplasm</location>
    </subcellularLocation>
    <text evidence="2">Associated with two foci at the outer edges of the nucleoid region in young cells, and at four foci within both cell halves in older cells.</text>
</comment>
<dbReference type="InterPro" id="IPR003768">
    <property type="entry name" value="ScpA"/>
</dbReference>
<dbReference type="GO" id="GO:0005737">
    <property type="term" value="C:cytoplasm"/>
    <property type="evidence" value="ECO:0007669"/>
    <property type="project" value="UniProtKB-SubCell"/>
</dbReference>
<dbReference type="Gene3D" id="1.10.10.580">
    <property type="entry name" value="Structural maintenance of chromosome 1. Chain E"/>
    <property type="match status" value="1"/>
</dbReference>
<dbReference type="PANTHER" id="PTHR33969:SF2">
    <property type="entry name" value="SEGREGATION AND CONDENSATION PROTEIN A"/>
    <property type="match status" value="1"/>
</dbReference>